<reference evidence="2 3" key="1">
    <citation type="submission" date="2015-09" db="EMBL/GenBank/DDBJ databases">
        <title>Sorangium comparison.</title>
        <authorList>
            <person name="Zaburannyi N."/>
            <person name="Bunk B."/>
            <person name="Overmann J."/>
            <person name="Mueller R."/>
        </authorList>
    </citation>
    <scope>NUCLEOTIDE SEQUENCE [LARGE SCALE GENOMIC DNA]</scope>
    <source>
        <strain evidence="2 3">So ce26</strain>
    </source>
</reference>
<accession>A0A2L0FA74</accession>
<dbReference type="Proteomes" id="UP000238348">
    <property type="component" value="Chromosome"/>
</dbReference>
<gene>
    <name evidence="2" type="ORF">SOCE26_100080</name>
</gene>
<dbReference type="EMBL" id="CP012673">
    <property type="protein sequence ID" value="AUX48470.1"/>
    <property type="molecule type" value="Genomic_DNA"/>
</dbReference>
<organism evidence="2 3">
    <name type="scientific">Sorangium cellulosum</name>
    <name type="common">Polyangium cellulosum</name>
    <dbReference type="NCBI Taxonomy" id="56"/>
    <lineage>
        <taxon>Bacteria</taxon>
        <taxon>Pseudomonadati</taxon>
        <taxon>Myxococcota</taxon>
        <taxon>Polyangia</taxon>
        <taxon>Polyangiales</taxon>
        <taxon>Polyangiaceae</taxon>
        <taxon>Sorangium</taxon>
    </lineage>
</organism>
<name>A0A2L0FA74_SORCE</name>
<evidence type="ECO:0000256" key="1">
    <source>
        <dbReference type="SAM" id="MobiDB-lite"/>
    </source>
</evidence>
<feature type="region of interest" description="Disordered" evidence="1">
    <location>
        <begin position="1"/>
        <end position="31"/>
    </location>
</feature>
<sequence>MSRMGAFARLPAAEEGTLSVGPGPWKTLPPA</sequence>
<proteinExistence type="predicted"/>
<protein>
    <submittedName>
        <fullName evidence="2">Uncharacterized protein</fullName>
    </submittedName>
</protein>
<evidence type="ECO:0000313" key="3">
    <source>
        <dbReference type="Proteomes" id="UP000238348"/>
    </source>
</evidence>
<evidence type="ECO:0000313" key="2">
    <source>
        <dbReference type="EMBL" id="AUX48470.1"/>
    </source>
</evidence>
<dbReference type="AlphaFoldDB" id="A0A2L0FA74"/>